<protein>
    <submittedName>
        <fullName evidence="1">Uncharacterized protein</fullName>
    </submittedName>
</protein>
<dbReference type="Proteomes" id="UP000582231">
    <property type="component" value="Unassembled WGS sequence"/>
</dbReference>
<keyword evidence="2" id="KW-1185">Reference proteome</keyword>
<dbReference type="RefSeq" id="WP_179725892.1">
    <property type="nucleotide sequence ID" value="NZ_BAABEF010000001.1"/>
</dbReference>
<name>A0A852RE53_9ACTN</name>
<reference evidence="1 2" key="1">
    <citation type="submission" date="2020-07" db="EMBL/GenBank/DDBJ databases">
        <title>Sequencing the genomes of 1000 actinobacteria strains.</title>
        <authorList>
            <person name="Klenk H.-P."/>
        </authorList>
    </citation>
    <scope>NUCLEOTIDE SEQUENCE [LARGE SCALE GENOMIC DNA]</scope>
    <source>
        <strain evidence="1 2">DSM 19082</strain>
    </source>
</reference>
<evidence type="ECO:0000313" key="1">
    <source>
        <dbReference type="EMBL" id="NYD29525.1"/>
    </source>
</evidence>
<evidence type="ECO:0000313" key="2">
    <source>
        <dbReference type="Proteomes" id="UP000582231"/>
    </source>
</evidence>
<comment type="caution">
    <text evidence="1">The sequence shown here is derived from an EMBL/GenBank/DDBJ whole genome shotgun (WGS) entry which is preliminary data.</text>
</comment>
<organism evidence="1 2">
    <name type="scientific">Nocardioides kongjuensis</name>
    <dbReference type="NCBI Taxonomy" id="349522"/>
    <lineage>
        <taxon>Bacteria</taxon>
        <taxon>Bacillati</taxon>
        <taxon>Actinomycetota</taxon>
        <taxon>Actinomycetes</taxon>
        <taxon>Propionibacteriales</taxon>
        <taxon>Nocardioidaceae</taxon>
        <taxon>Nocardioides</taxon>
    </lineage>
</organism>
<proteinExistence type="predicted"/>
<accession>A0A852RE53</accession>
<sequence>MASHASRRHADRRRLRPGPRGLVLGACALAAALLGLSVSGTLSDWTSAIISNSTNTVASSTAVILQEVGPDGTVAHASQTCRSSDGAANSATCTTINKYGGTTSPLSPGGSQVTDVVFTNLGAANASSFVLTPGTCTSTPATGTPTPNNLCTTDLTVAVSCSNGSTYAGGSAWTDLVYPAGAAASMPTLTHAAGLASGASATCRFTVALPANASVLDQGLTVSHPLSWTLNK</sequence>
<dbReference type="AlphaFoldDB" id="A0A852RE53"/>
<dbReference type="EMBL" id="JACCBF010000001">
    <property type="protein sequence ID" value="NYD29525.1"/>
    <property type="molecule type" value="Genomic_DNA"/>
</dbReference>
<gene>
    <name evidence="1" type="ORF">BJ958_001071</name>
</gene>